<dbReference type="PROSITE" id="PS50405">
    <property type="entry name" value="GST_CTER"/>
    <property type="match status" value="1"/>
</dbReference>
<dbReference type="Pfam" id="PF13409">
    <property type="entry name" value="GST_N_2"/>
    <property type="match status" value="1"/>
</dbReference>
<evidence type="ECO:0000259" key="7">
    <source>
        <dbReference type="PROSITE" id="PS50405"/>
    </source>
</evidence>
<dbReference type="PROSITE" id="PS50404">
    <property type="entry name" value="GST_NTER"/>
    <property type="match status" value="1"/>
</dbReference>
<accession>A0ABQ5A331</accession>
<comment type="caution">
    <text evidence="8">The sequence shown here is derived from an EMBL/GenBank/DDBJ whole genome shotgun (WGS) entry which is preliminary data.</text>
</comment>
<organism evidence="8 9">
    <name type="scientific">Tanacetum coccineum</name>
    <dbReference type="NCBI Taxonomy" id="301880"/>
    <lineage>
        <taxon>Eukaryota</taxon>
        <taxon>Viridiplantae</taxon>
        <taxon>Streptophyta</taxon>
        <taxon>Embryophyta</taxon>
        <taxon>Tracheophyta</taxon>
        <taxon>Spermatophyta</taxon>
        <taxon>Magnoliopsida</taxon>
        <taxon>eudicotyledons</taxon>
        <taxon>Gunneridae</taxon>
        <taxon>Pentapetalae</taxon>
        <taxon>asterids</taxon>
        <taxon>campanulids</taxon>
        <taxon>Asterales</taxon>
        <taxon>Asteraceae</taxon>
        <taxon>Asteroideae</taxon>
        <taxon>Anthemideae</taxon>
        <taxon>Anthemidinae</taxon>
        <taxon>Tanacetum</taxon>
    </lineage>
</organism>
<dbReference type="InterPro" id="IPR036249">
    <property type="entry name" value="Thioredoxin-like_sf"/>
</dbReference>
<keyword evidence="2" id="KW-0808">Transferase</keyword>
<reference evidence="8" key="2">
    <citation type="submission" date="2022-01" db="EMBL/GenBank/DDBJ databases">
        <authorList>
            <person name="Yamashiro T."/>
            <person name="Shiraishi A."/>
            <person name="Satake H."/>
            <person name="Nakayama K."/>
        </authorList>
    </citation>
    <scope>NUCLEOTIDE SEQUENCE</scope>
</reference>
<dbReference type="EC" id="2.5.1.18" evidence="1"/>
<dbReference type="Proteomes" id="UP001151760">
    <property type="component" value="Unassembled WGS sequence"/>
</dbReference>
<evidence type="ECO:0000256" key="3">
    <source>
        <dbReference type="ARBA" id="ARBA00024194"/>
    </source>
</evidence>
<comment type="catalytic activity">
    <reaction evidence="4">
        <text>RX + glutathione = an S-substituted glutathione + a halide anion + H(+)</text>
        <dbReference type="Rhea" id="RHEA:16437"/>
        <dbReference type="ChEBI" id="CHEBI:15378"/>
        <dbReference type="ChEBI" id="CHEBI:16042"/>
        <dbReference type="ChEBI" id="CHEBI:17792"/>
        <dbReference type="ChEBI" id="CHEBI:57925"/>
        <dbReference type="ChEBI" id="CHEBI:90779"/>
        <dbReference type="EC" id="2.5.1.18"/>
    </reaction>
</comment>
<evidence type="ECO:0000313" key="9">
    <source>
        <dbReference type="Proteomes" id="UP001151760"/>
    </source>
</evidence>
<reference evidence="8" key="1">
    <citation type="journal article" date="2022" name="Int. J. Mol. Sci.">
        <title>Draft Genome of Tanacetum Coccineum: Genomic Comparison of Closely Related Tanacetum-Family Plants.</title>
        <authorList>
            <person name="Yamashiro T."/>
            <person name="Shiraishi A."/>
            <person name="Nakayama K."/>
            <person name="Satake H."/>
        </authorList>
    </citation>
    <scope>NUCLEOTIDE SEQUENCE</scope>
</reference>
<dbReference type="SUPFAM" id="SSF47616">
    <property type="entry name" value="GST C-terminal domain-like"/>
    <property type="match status" value="1"/>
</dbReference>
<evidence type="ECO:0000256" key="1">
    <source>
        <dbReference type="ARBA" id="ARBA00012452"/>
    </source>
</evidence>
<evidence type="ECO:0000259" key="6">
    <source>
        <dbReference type="PROSITE" id="PS50404"/>
    </source>
</evidence>
<dbReference type="SUPFAM" id="SSF52833">
    <property type="entry name" value="Thioredoxin-like"/>
    <property type="match status" value="1"/>
</dbReference>
<dbReference type="InterPro" id="IPR004045">
    <property type="entry name" value="Glutathione_S-Trfase_N"/>
</dbReference>
<dbReference type="InterPro" id="IPR044627">
    <property type="entry name" value="DHAR1/2/3/4"/>
</dbReference>
<gene>
    <name evidence="8" type="ORF">Tco_0803982</name>
</gene>
<dbReference type="Gene3D" id="3.40.50.410">
    <property type="entry name" value="von Willebrand factor, type A domain"/>
    <property type="match status" value="1"/>
</dbReference>
<sequence>MFKTNNSSSSTKEAETKAEAIIICLDSGEWMENTKSPMFMEQASAMQYYCEKKFKYNPRTIVGVCGSRTIVGVCGSAYRINSGWIHPTRDLKMIMSAINGIMFGEHIQLFNAVKLAHSLWFDCRLGEDMQKRIVFFAGGTLYCSLPTAHLLGKQMKDSNVACDVISFGDPYMEKRLFFDTLIRLADNDGNCNICHVPPELSARQALYRSQIFIPRVGGGSGSAQSSSFSSLPQHDKNKAIVVYVKAPPSDADDRRTDCPFCQSVLLVLEEKNILYDREFIDLRKKPKWFFKVNPHGILPLIKFSDGRYVSNSDVILRMIEEMYPDRPLVAPPYLACLGLKILPKIAGYLKREDKNDDWLPREFRKLEAHLENCEPFVNGKEITAVDLSLAPKLYHLLHACKVTIPQDLPYVQRYAQMLFDRPSFRKTKPSIEDVEEGWCKRLILKILYIAFPAQPLETATAEEKQHGKQNIKSTLCVLLYYAWNKSPALQRI</sequence>
<name>A0ABQ5A331_9ASTR</name>
<dbReference type="PANTHER" id="PTHR44420">
    <property type="entry name" value="GLUTATHIONE S-TRANSFERASE DHAR2-RELATED"/>
    <property type="match status" value="1"/>
</dbReference>
<dbReference type="CDD" id="cd00570">
    <property type="entry name" value="GST_N_family"/>
    <property type="match status" value="1"/>
</dbReference>
<dbReference type="EMBL" id="BQNB010011928">
    <property type="protein sequence ID" value="GJS97014.1"/>
    <property type="molecule type" value="Genomic_DNA"/>
</dbReference>
<dbReference type="Gene3D" id="1.20.1050.10">
    <property type="match status" value="1"/>
</dbReference>
<dbReference type="InterPro" id="IPR010987">
    <property type="entry name" value="Glutathione-S-Trfase_C-like"/>
</dbReference>
<dbReference type="Gene3D" id="3.40.30.10">
    <property type="entry name" value="Glutaredoxin"/>
    <property type="match status" value="1"/>
</dbReference>
<feature type="domain" description="GST C-terminal" evidence="7">
    <location>
        <begin position="305"/>
        <end position="456"/>
    </location>
</feature>
<dbReference type="PANTHER" id="PTHR44420:SF2">
    <property type="entry name" value="GLUTATHIONE S-TRANSFERASE DHAR2-RELATED"/>
    <property type="match status" value="1"/>
</dbReference>
<proteinExistence type="inferred from homology"/>
<keyword evidence="9" id="KW-1185">Reference proteome</keyword>
<evidence type="ECO:0000313" key="8">
    <source>
        <dbReference type="EMBL" id="GJS97014.1"/>
    </source>
</evidence>
<protein>
    <recommendedName>
        <fullName evidence="1">glutathione transferase</fullName>
        <ecNumber evidence="1">2.5.1.18</ecNumber>
    </recommendedName>
</protein>
<dbReference type="SUPFAM" id="SSF53300">
    <property type="entry name" value="vWA-like"/>
    <property type="match status" value="1"/>
</dbReference>
<evidence type="ECO:0000256" key="5">
    <source>
        <dbReference type="ARBA" id="ARBA00049544"/>
    </source>
</evidence>
<comment type="similarity">
    <text evidence="3">Belongs to the GST superfamily. DHAR family.</text>
</comment>
<comment type="catalytic activity">
    <reaction evidence="5">
        <text>L-dehydroascorbate + 2 glutathione = glutathione disulfide + L-ascorbate</text>
        <dbReference type="Rhea" id="RHEA:24424"/>
        <dbReference type="ChEBI" id="CHEBI:38290"/>
        <dbReference type="ChEBI" id="CHEBI:57925"/>
        <dbReference type="ChEBI" id="CHEBI:58297"/>
        <dbReference type="ChEBI" id="CHEBI:58539"/>
        <dbReference type="EC" id="1.8.5.1"/>
    </reaction>
</comment>
<feature type="domain" description="GST N-terminal" evidence="6">
    <location>
        <begin position="248"/>
        <end position="327"/>
    </location>
</feature>
<evidence type="ECO:0000256" key="2">
    <source>
        <dbReference type="ARBA" id="ARBA00022679"/>
    </source>
</evidence>
<evidence type="ECO:0000256" key="4">
    <source>
        <dbReference type="ARBA" id="ARBA00047960"/>
    </source>
</evidence>
<dbReference type="InterPro" id="IPR036465">
    <property type="entry name" value="vWFA_dom_sf"/>
</dbReference>
<dbReference type="InterPro" id="IPR036282">
    <property type="entry name" value="Glutathione-S-Trfase_C_sf"/>
</dbReference>